<evidence type="ECO:0000256" key="2">
    <source>
        <dbReference type="ARBA" id="ARBA00004123"/>
    </source>
</evidence>
<sequence>MNLFDDFFEEYQDNDNDNAIPVRVPKRYIRDGQDPFEYYYEEQFQMRFRFSKLVVRNTLLPLIRHSLEKINNRGLSVPPVLQLLLTLRFYATGNFQMVDGDLRGISQATTSLTIKRVSIAIAEHLQEFIHFPNTPNGQRANIMAFHNIRGFPSVAGCVDGTHIPIKNPGGNNDEVFRNRKGQFSLNVQVIAGPKLEILNIVVRHPGSTHDSVIFNRSSARIEFEQRQVLGLLLGDSAYACRPYLLTPLLNIENNQERRYNQSHKTTRNVVERCFGKWKRRFPCLSRTLRNKLETSQIIIIICATAVLHNIGIFLNDDIPFDEDIPPEPQEDIVVRQNHFLGLEFRRYFIRQHF</sequence>
<dbReference type="Pfam" id="PF13359">
    <property type="entry name" value="DDE_Tnp_4"/>
    <property type="match status" value="1"/>
</dbReference>
<reference evidence="14" key="1">
    <citation type="journal article" date="2023" name="G3 (Bethesda)">
        <title>Whole genome assemblies of Zophobas morio and Tenebrio molitor.</title>
        <authorList>
            <person name="Kaur S."/>
            <person name="Stinson S.A."/>
            <person name="diCenzo G.C."/>
        </authorList>
    </citation>
    <scope>NUCLEOTIDE SEQUENCE</scope>
    <source>
        <strain evidence="14">QUZm001</strain>
    </source>
</reference>
<comment type="caution">
    <text evidence="14">The sequence shown here is derived from an EMBL/GenBank/DDBJ whole genome shotgun (WGS) entry which is preliminary data.</text>
</comment>
<keyword evidence="10" id="KW-0539">Nucleus</keyword>
<feature type="domain" description="DDE Tnp4" evidence="13">
    <location>
        <begin position="158"/>
        <end position="309"/>
    </location>
</feature>
<evidence type="ECO:0000256" key="5">
    <source>
        <dbReference type="ARBA" id="ARBA00015519"/>
    </source>
</evidence>
<evidence type="ECO:0000256" key="1">
    <source>
        <dbReference type="ARBA" id="ARBA00001968"/>
    </source>
</evidence>
<dbReference type="AlphaFoldDB" id="A0AA38IES5"/>
<evidence type="ECO:0000256" key="12">
    <source>
        <dbReference type="ARBA" id="ARBA00045850"/>
    </source>
</evidence>
<dbReference type="PRINTS" id="PR02086">
    <property type="entry name" value="PUTNUCHARBI1"/>
</dbReference>
<gene>
    <name evidence="14" type="ORF">Zmor_013966</name>
</gene>
<protein>
    <recommendedName>
        <fullName evidence="5">Putative nuclease HARBI1</fullName>
    </recommendedName>
    <alternativeName>
        <fullName evidence="11">Harbinger transposase-derived nuclease</fullName>
    </alternativeName>
</protein>
<organism evidence="14 15">
    <name type="scientific">Zophobas morio</name>
    <dbReference type="NCBI Taxonomy" id="2755281"/>
    <lineage>
        <taxon>Eukaryota</taxon>
        <taxon>Metazoa</taxon>
        <taxon>Ecdysozoa</taxon>
        <taxon>Arthropoda</taxon>
        <taxon>Hexapoda</taxon>
        <taxon>Insecta</taxon>
        <taxon>Pterygota</taxon>
        <taxon>Neoptera</taxon>
        <taxon>Endopterygota</taxon>
        <taxon>Coleoptera</taxon>
        <taxon>Polyphaga</taxon>
        <taxon>Cucujiformia</taxon>
        <taxon>Tenebrionidae</taxon>
        <taxon>Zophobas</taxon>
    </lineage>
</organism>
<keyword evidence="7" id="KW-0540">Nuclease</keyword>
<comment type="similarity">
    <text evidence="4">Belongs to the HARBI1 family.</text>
</comment>
<evidence type="ECO:0000256" key="9">
    <source>
        <dbReference type="ARBA" id="ARBA00022801"/>
    </source>
</evidence>
<comment type="cofactor">
    <cofactor evidence="1">
        <name>a divalent metal cation</name>
        <dbReference type="ChEBI" id="CHEBI:60240"/>
    </cofactor>
</comment>
<comment type="function">
    <text evidence="12">Transposase-derived protein that may have nuclease activity. Does not have transposase activity.</text>
</comment>
<dbReference type="InterPro" id="IPR045249">
    <property type="entry name" value="HARBI1-like"/>
</dbReference>
<dbReference type="Proteomes" id="UP001168821">
    <property type="component" value="Unassembled WGS sequence"/>
</dbReference>
<evidence type="ECO:0000313" key="15">
    <source>
        <dbReference type="Proteomes" id="UP001168821"/>
    </source>
</evidence>
<proteinExistence type="inferred from homology"/>
<dbReference type="InterPro" id="IPR027806">
    <property type="entry name" value="HARBI1_dom"/>
</dbReference>
<name>A0AA38IES5_9CUCU</name>
<evidence type="ECO:0000259" key="13">
    <source>
        <dbReference type="Pfam" id="PF13359"/>
    </source>
</evidence>
<dbReference type="GO" id="GO:0005634">
    <property type="term" value="C:nucleus"/>
    <property type="evidence" value="ECO:0007669"/>
    <property type="project" value="UniProtKB-SubCell"/>
</dbReference>
<evidence type="ECO:0000256" key="7">
    <source>
        <dbReference type="ARBA" id="ARBA00022722"/>
    </source>
</evidence>
<evidence type="ECO:0000256" key="3">
    <source>
        <dbReference type="ARBA" id="ARBA00004496"/>
    </source>
</evidence>
<keyword evidence="6" id="KW-0963">Cytoplasm</keyword>
<evidence type="ECO:0000256" key="11">
    <source>
        <dbReference type="ARBA" id="ARBA00030126"/>
    </source>
</evidence>
<dbReference type="PANTHER" id="PTHR22930">
    <property type="match status" value="1"/>
</dbReference>
<accession>A0AA38IES5</accession>
<dbReference type="GO" id="GO:0004518">
    <property type="term" value="F:nuclease activity"/>
    <property type="evidence" value="ECO:0007669"/>
    <property type="project" value="UniProtKB-KW"/>
</dbReference>
<dbReference type="InterPro" id="IPR026103">
    <property type="entry name" value="HARBI1_animal"/>
</dbReference>
<keyword evidence="8" id="KW-0479">Metal-binding</keyword>
<evidence type="ECO:0000256" key="4">
    <source>
        <dbReference type="ARBA" id="ARBA00006958"/>
    </source>
</evidence>
<evidence type="ECO:0000256" key="6">
    <source>
        <dbReference type="ARBA" id="ARBA00022490"/>
    </source>
</evidence>
<comment type="subcellular location">
    <subcellularLocation>
        <location evidence="3">Cytoplasm</location>
    </subcellularLocation>
    <subcellularLocation>
        <location evidence="2">Nucleus</location>
    </subcellularLocation>
</comment>
<evidence type="ECO:0000313" key="14">
    <source>
        <dbReference type="EMBL" id="KAJ3654805.1"/>
    </source>
</evidence>
<evidence type="ECO:0000256" key="8">
    <source>
        <dbReference type="ARBA" id="ARBA00022723"/>
    </source>
</evidence>
<dbReference type="EMBL" id="JALNTZ010000004">
    <property type="protein sequence ID" value="KAJ3654805.1"/>
    <property type="molecule type" value="Genomic_DNA"/>
</dbReference>
<dbReference type="GO" id="GO:0005737">
    <property type="term" value="C:cytoplasm"/>
    <property type="evidence" value="ECO:0007669"/>
    <property type="project" value="UniProtKB-SubCell"/>
</dbReference>
<keyword evidence="15" id="KW-1185">Reference proteome</keyword>
<evidence type="ECO:0000256" key="10">
    <source>
        <dbReference type="ARBA" id="ARBA00023242"/>
    </source>
</evidence>
<dbReference type="PANTHER" id="PTHR22930:SF289">
    <property type="entry name" value="DDE TNP4 DOMAIN-CONTAINING PROTEIN-RELATED"/>
    <property type="match status" value="1"/>
</dbReference>
<keyword evidence="9" id="KW-0378">Hydrolase</keyword>
<dbReference type="GO" id="GO:0016787">
    <property type="term" value="F:hydrolase activity"/>
    <property type="evidence" value="ECO:0007669"/>
    <property type="project" value="UniProtKB-KW"/>
</dbReference>
<dbReference type="GO" id="GO:0046872">
    <property type="term" value="F:metal ion binding"/>
    <property type="evidence" value="ECO:0007669"/>
    <property type="project" value="UniProtKB-KW"/>
</dbReference>